<evidence type="ECO:0000256" key="6">
    <source>
        <dbReference type="ARBA" id="ARBA00023295"/>
    </source>
</evidence>
<comment type="subcellular location">
    <subcellularLocation>
        <location evidence="1">Secreted</location>
        <location evidence="1">Cell wall</location>
    </subcellularLocation>
</comment>
<feature type="chain" id="PRO_5018545353" evidence="10">
    <location>
        <begin position="20"/>
        <end position="359"/>
    </location>
</feature>
<dbReference type="SUPFAM" id="SSF51126">
    <property type="entry name" value="Pectin lyase-like"/>
    <property type="match status" value="1"/>
</dbReference>
<keyword evidence="12" id="KW-1185">Reference proteome</keyword>
<evidence type="ECO:0000256" key="10">
    <source>
        <dbReference type="SAM" id="SignalP"/>
    </source>
</evidence>
<name>A0A3S4N2Y1_9MAGN</name>
<evidence type="ECO:0000256" key="3">
    <source>
        <dbReference type="ARBA" id="ARBA00022512"/>
    </source>
</evidence>
<evidence type="ECO:0000313" key="11">
    <source>
        <dbReference type="EMBL" id="RWR72104.1"/>
    </source>
</evidence>
<evidence type="ECO:0000256" key="7">
    <source>
        <dbReference type="ARBA" id="ARBA00023316"/>
    </source>
</evidence>
<dbReference type="InterPro" id="IPR006626">
    <property type="entry name" value="PbH1"/>
</dbReference>
<dbReference type="SMART" id="SM00710">
    <property type="entry name" value="PbH1"/>
    <property type="match status" value="5"/>
</dbReference>
<evidence type="ECO:0000256" key="2">
    <source>
        <dbReference type="ARBA" id="ARBA00008834"/>
    </source>
</evidence>
<dbReference type="GO" id="GO:0004650">
    <property type="term" value="F:polygalacturonase activity"/>
    <property type="evidence" value="ECO:0007669"/>
    <property type="project" value="InterPro"/>
</dbReference>
<keyword evidence="5 9" id="KW-0378">Hydrolase</keyword>
<proteinExistence type="inferred from homology"/>
<dbReference type="GO" id="GO:0071555">
    <property type="term" value="P:cell wall organization"/>
    <property type="evidence" value="ECO:0007669"/>
    <property type="project" value="UniProtKB-KW"/>
</dbReference>
<dbReference type="AlphaFoldDB" id="A0A3S4N2Y1"/>
<dbReference type="GO" id="GO:0005975">
    <property type="term" value="P:carbohydrate metabolic process"/>
    <property type="evidence" value="ECO:0007669"/>
    <property type="project" value="InterPro"/>
</dbReference>
<gene>
    <name evidence="11" type="ORF">CKAN_00030300</name>
</gene>
<dbReference type="InterPro" id="IPR000743">
    <property type="entry name" value="Glyco_hydro_28"/>
</dbReference>
<feature type="active site" evidence="8">
    <location>
        <position position="205"/>
    </location>
</feature>
<reference evidence="11 12" key="1">
    <citation type="journal article" date="2019" name="Nat. Plants">
        <title>Stout camphor tree genome fills gaps in understanding of flowering plant genome evolution.</title>
        <authorList>
            <person name="Chaw S.M."/>
            <person name="Liu Y.C."/>
            <person name="Wu Y.W."/>
            <person name="Wang H.Y."/>
            <person name="Lin C.I."/>
            <person name="Wu C.S."/>
            <person name="Ke H.M."/>
            <person name="Chang L.Y."/>
            <person name="Hsu C.Y."/>
            <person name="Yang H.T."/>
            <person name="Sudianto E."/>
            <person name="Hsu M.H."/>
            <person name="Wu K.P."/>
            <person name="Wang L.N."/>
            <person name="Leebens-Mack J.H."/>
            <person name="Tsai I.J."/>
        </authorList>
    </citation>
    <scope>NUCLEOTIDE SEQUENCE [LARGE SCALE GENOMIC DNA]</scope>
    <source>
        <strain evidence="12">cv. Chaw 1501</strain>
        <tissue evidence="11">Young leaves</tissue>
    </source>
</reference>
<dbReference type="Pfam" id="PF00295">
    <property type="entry name" value="Glyco_hydro_28"/>
    <property type="match status" value="1"/>
</dbReference>
<dbReference type="STRING" id="337451.A0A3S4N2Y1"/>
<dbReference type="EMBL" id="QPKB01000001">
    <property type="protein sequence ID" value="RWR72104.1"/>
    <property type="molecule type" value="Genomic_DNA"/>
</dbReference>
<feature type="signal peptide" evidence="10">
    <location>
        <begin position="1"/>
        <end position="19"/>
    </location>
</feature>
<keyword evidence="6 9" id="KW-0326">Glycosidase</keyword>
<evidence type="ECO:0000256" key="9">
    <source>
        <dbReference type="RuleBase" id="RU361169"/>
    </source>
</evidence>
<keyword evidence="7" id="KW-0961">Cell wall biogenesis/degradation</keyword>
<evidence type="ECO:0000256" key="4">
    <source>
        <dbReference type="ARBA" id="ARBA00022525"/>
    </source>
</evidence>
<comment type="similarity">
    <text evidence="2 9">Belongs to the glycosyl hydrolase 28 family.</text>
</comment>
<dbReference type="Proteomes" id="UP000283530">
    <property type="component" value="Unassembled WGS sequence"/>
</dbReference>
<keyword evidence="10" id="KW-0732">Signal</keyword>
<dbReference type="Gene3D" id="2.160.20.10">
    <property type="entry name" value="Single-stranded right-handed beta-helix, Pectin lyase-like"/>
    <property type="match status" value="1"/>
</dbReference>
<dbReference type="FunFam" id="2.160.20.10:FF:000004">
    <property type="entry name" value="Pectin lyase-like superfamily protein"/>
    <property type="match status" value="1"/>
</dbReference>
<evidence type="ECO:0000256" key="8">
    <source>
        <dbReference type="PROSITE-ProRule" id="PRU10052"/>
    </source>
</evidence>
<dbReference type="InterPro" id="IPR011050">
    <property type="entry name" value="Pectin_lyase_fold/virulence"/>
</dbReference>
<comment type="caution">
    <text evidence="11">The sequence shown here is derived from an EMBL/GenBank/DDBJ whole genome shotgun (WGS) entry which is preliminary data.</text>
</comment>
<organism evidence="11 12">
    <name type="scientific">Cinnamomum micranthum f. kanehirae</name>
    <dbReference type="NCBI Taxonomy" id="337451"/>
    <lineage>
        <taxon>Eukaryota</taxon>
        <taxon>Viridiplantae</taxon>
        <taxon>Streptophyta</taxon>
        <taxon>Embryophyta</taxon>
        <taxon>Tracheophyta</taxon>
        <taxon>Spermatophyta</taxon>
        <taxon>Magnoliopsida</taxon>
        <taxon>Magnoliidae</taxon>
        <taxon>Laurales</taxon>
        <taxon>Lauraceae</taxon>
        <taxon>Cinnamomum</taxon>
    </lineage>
</organism>
<evidence type="ECO:0000313" key="12">
    <source>
        <dbReference type="Proteomes" id="UP000283530"/>
    </source>
</evidence>
<evidence type="ECO:0000256" key="5">
    <source>
        <dbReference type="ARBA" id="ARBA00022801"/>
    </source>
</evidence>
<protein>
    <submittedName>
        <fullName evidence="11">Glycoside hydrolase</fullName>
    </submittedName>
</protein>
<keyword evidence="3" id="KW-0134">Cell wall</keyword>
<sequence>MINLSILQAILSAWKEACAWDGMGRILIPKETFIVGPLVLKGPCKGPIVFQLKGVMKAHTDLSIFKSDVWIEFQYVKGLLVTGGGTLDGQGASAWPHNQCPKNFKCKILPTSLKLSFVTDATVRGISSINSKFFHMNIFGSKNIKLQAVNISAPDESPNTDGIHIGSSSGIKISRSIIGTGDDCISLGPGSSNVSISNIFCGPGHGISVGSLGKYPNEEDVVGLTVRNCTFTGTTNGLRIKTWEASPASTTASSFAFDDIVMNNVYNPIIIDQEYCPYKSCNLETPSRVKIDNVSFKNIRGTSSSQVAVNILCSKGVPCQNVKLTDINLAYNVQGVAATAACANVRGTSSGLQIPPSCI</sequence>
<accession>A0A3S4N2Y1</accession>
<dbReference type="PROSITE" id="PS00502">
    <property type="entry name" value="POLYGALACTURONASE"/>
    <property type="match status" value="1"/>
</dbReference>
<dbReference type="OrthoDB" id="187139at2759"/>
<keyword evidence="4" id="KW-0964">Secreted</keyword>
<evidence type="ECO:0000256" key="1">
    <source>
        <dbReference type="ARBA" id="ARBA00004191"/>
    </source>
</evidence>
<dbReference type="PANTHER" id="PTHR31375">
    <property type="match status" value="1"/>
</dbReference>
<dbReference type="InterPro" id="IPR012334">
    <property type="entry name" value="Pectin_lyas_fold"/>
</dbReference>